<dbReference type="STRING" id="34097.SAMN02745150_01301"/>
<gene>
    <name evidence="2" type="ORF">SAMN02745150_01301</name>
</gene>
<keyword evidence="3" id="KW-1185">Reference proteome</keyword>
<evidence type="ECO:0000313" key="3">
    <source>
        <dbReference type="Proteomes" id="UP000240042"/>
    </source>
</evidence>
<feature type="transmembrane region" description="Helical" evidence="1">
    <location>
        <begin position="110"/>
        <end position="132"/>
    </location>
</feature>
<reference evidence="3" key="1">
    <citation type="submission" date="2016-10" db="EMBL/GenBank/DDBJ databases">
        <authorList>
            <person name="Varghese N."/>
            <person name="Submissions S."/>
        </authorList>
    </citation>
    <scope>NUCLEOTIDE SEQUENCE [LARGE SCALE GENOMIC DNA]</scope>
    <source>
        <strain evidence="3">ATCC 43811</strain>
    </source>
</reference>
<evidence type="ECO:0000313" key="2">
    <source>
        <dbReference type="EMBL" id="SFB91523.1"/>
    </source>
</evidence>
<evidence type="ECO:0000256" key="1">
    <source>
        <dbReference type="SAM" id="Phobius"/>
    </source>
</evidence>
<name>A0A1I1F2Z3_BREAD</name>
<keyword evidence="1" id="KW-0812">Transmembrane</keyword>
<proteinExistence type="predicted"/>
<feature type="transmembrane region" description="Helical" evidence="1">
    <location>
        <begin position="64"/>
        <end position="89"/>
    </location>
</feature>
<dbReference type="Proteomes" id="UP000240042">
    <property type="component" value="Unassembled WGS sequence"/>
</dbReference>
<protein>
    <submittedName>
        <fullName evidence="2">Uncharacterized protein</fullName>
    </submittedName>
</protein>
<accession>A0A1I1F2Z3</accession>
<organism evidence="2 3">
    <name type="scientific">Brevinema andersonii</name>
    <dbReference type="NCBI Taxonomy" id="34097"/>
    <lineage>
        <taxon>Bacteria</taxon>
        <taxon>Pseudomonadati</taxon>
        <taxon>Spirochaetota</taxon>
        <taxon>Spirochaetia</taxon>
        <taxon>Brevinematales</taxon>
        <taxon>Brevinemataceae</taxon>
        <taxon>Brevinema</taxon>
    </lineage>
</organism>
<keyword evidence="1" id="KW-1133">Transmembrane helix</keyword>
<dbReference type="EMBL" id="FOKY01000020">
    <property type="protein sequence ID" value="SFB91523.1"/>
    <property type="molecule type" value="Genomic_DNA"/>
</dbReference>
<keyword evidence="1" id="KW-0472">Membrane</keyword>
<dbReference type="RefSeq" id="WP_092319855.1">
    <property type="nucleotide sequence ID" value="NZ_FOKY01000020.1"/>
</dbReference>
<sequence>MRWLVCWLTVFLWIVPINAQRITSDQVTNLSYELIPTYELPKQYIIDSRTKLYLKEHTFRRADIVFFLAIPVSFYLMQNILNFINILNVTAGNYNTDLGRDNFGFTSGEWNFLLAATFLIPMGVSIYDYVYVRQYPLIPPFERNEIKEIRMNFSIYRVSF</sequence>
<dbReference type="AlphaFoldDB" id="A0A1I1F2Z3"/>